<gene>
    <name evidence="3" type="ORF">EDC39_105110</name>
</gene>
<dbReference type="PRINTS" id="PR00813">
    <property type="entry name" value="BCTERIALGSPG"/>
</dbReference>
<dbReference type="NCBIfam" id="TIGR02532">
    <property type="entry name" value="IV_pilin_GFxxxE"/>
    <property type="match status" value="1"/>
</dbReference>
<dbReference type="RefSeq" id="WP_246140200.1">
    <property type="nucleotide sequence ID" value="NZ_VNIB01000005.1"/>
</dbReference>
<feature type="transmembrane region" description="Helical" evidence="2">
    <location>
        <begin position="12"/>
        <end position="35"/>
    </location>
</feature>
<evidence type="ECO:0000256" key="1">
    <source>
        <dbReference type="ARBA" id="ARBA00022481"/>
    </source>
</evidence>
<reference evidence="3 4" key="1">
    <citation type="submission" date="2019-07" db="EMBL/GenBank/DDBJ databases">
        <title>Genomic Encyclopedia of Type Strains, Phase IV (KMG-IV): sequencing the most valuable type-strain genomes for metagenomic binning, comparative biology and taxonomic classification.</title>
        <authorList>
            <person name="Goeker M."/>
        </authorList>
    </citation>
    <scope>NUCLEOTIDE SEQUENCE [LARGE SCALE GENOMIC DNA]</scope>
    <source>
        <strain evidence="3 4">SS015</strain>
    </source>
</reference>
<dbReference type="PROSITE" id="PS00409">
    <property type="entry name" value="PROKAR_NTER_METHYL"/>
    <property type="match status" value="1"/>
</dbReference>
<keyword evidence="2" id="KW-0472">Membrane</keyword>
<dbReference type="Gene3D" id="3.30.700.10">
    <property type="entry name" value="Glycoprotein, Type 4 Pilin"/>
    <property type="match status" value="1"/>
</dbReference>
<dbReference type="EMBL" id="VNIB01000005">
    <property type="protein sequence ID" value="TYO98741.1"/>
    <property type="molecule type" value="Genomic_DNA"/>
</dbReference>
<organism evidence="3 4">
    <name type="scientific">Geothermobacter ehrlichii</name>
    <dbReference type="NCBI Taxonomy" id="213224"/>
    <lineage>
        <taxon>Bacteria</taxon>
        <taxon>Pseudomonadati</taxon>
        <taxon>Thermodesulfobacteriota</taxon>
        <taxon>Desulfuromonadia</taxon>
        <taxon>Desulfuromonadales</taxon>
        <taxon>Geothermobacteraceae</taxon>
        <taxon>Geothermobacter</taxon>
    </lineage>
</organism>
<evidence type="ECO:0000313" key="4">
    <source>
        <dbReference type="Proteomes" id="UP000324159"/>
    </source>
</evidence>
<keyword evidence="1" id="KW-0488">Methylation</keyword>
<dbReference type="SUPFAM" id="SSF54523">
    <property type="entry name" value="Pili subunits"/>
    <property type="match status" value="1"/>
</dbReference>
<dbReference type="Proteomes" id="UP000324159">
    <property type="component" value="Unassembled WGS sequence"/>
</dbReference>
<evidence type="ECO:0000256" key="2">
    <source>
        <dbReference type="SAM" id="Phobius"/>
    </source>
</evidence>
<dbReference type="InterPro" id="IPR000983">
    <property type="entry name" value="Bac_GSPG_pilin"/>
</dbReference>
<comment type="caution">
    <text evidence="3">The sequence shown here is derived from an EMBL/GenBank/DDBJ whole genome shotgun (WGS) entry which is preliminary data.</text>
</comment>
<keyword evidence="4" id="KW-1185">Reference proteome</keyword>
<dbReference type="Pfam" id="PF07963">
    <property type="entry name" value="N_methyl"/>
    <property type="match status" value="1"/>
</dbReference>
<sequence length="161" mass="18363">MRWRIATDRTGLTLIELVVTMAILAVLAAAVLPMAEVTVKRSKEIELRRSLRIIRTAIDAYKADHDEAVRQKKIIAAVDETGYPESLEKLLEPTDWGGLFPYRKRYLRRIPKDPFDRYDEGWGLRSLEDDPDSTVWGGDNVYDVYSQSDGIALDGTPYSSW</sequence>
<evidence type="ECO:0000313" key="3">
    <source>
        <dbReference type="EMBL" id="TYO98741.1"/>
    </source>
</evidence>
<keyword evidence="2" id="KW-1133">Transmembrane helix</keyword>
<name>A0A5D3WKL4_9BACT</name>
<dbReference type="GO" id="GO:0015627">
    <property type="term" value="C:type II protein secretion system complex"/>
    <property type="evidence" value="ECO:0007669"/>
    <property type="project" value="InterPro"/>
</dbReference>
<accession>A0A5D3WKL4</accession>
<dbReference type="InterPro" id="IPR012902">
    <property type="entry name" value="N_methyl_site"/>
</dbReference>
<dbReference type="AlphaFoldDB" id="A0A5D3WKL4"/>
<dbReference type="GO" id="GO:0015628">
    <property type="term" value="P:protein secretion by the type II secretion system"/>
    <property type="evidence" value="ECO:0007669"/>
    <property type="project" value="InterPro"/>
</dbReference>
<protein>
    <submittedName>
        <fullName evidence="3">General secretion pathway protein G</fullName>
    </submittedName>
</protein>
<proteinExistence type="predicted"/>
<keyword evidence="2" id="KW-0812">Transmembrane</keyword>
<dbReference type="InterPro" id="IPR045584">
    <property type="entry name" value="Pilin-like"/>
</dbReference>